<dbReference type="EMBL" id="LAZR01042045">
    <property type="protein sequence ID" value="KKL10482.1"/>
    <property type="molecule type" value="Genomic_DNA"/>
</dbReference>
<comment type="caution">
    <text evidence="1">The sequence shown here is derived from an EMBL/GenBank/DDBJ whole genome shotgun (WGS) entry which is preliminary data.</text>
</comment>
<organism evidence="1">
    <name type="scientific">marine sediment metagenome</name>
    <dbReference type="NCBI Taxonomy" id="412755"/>
    <lineage>
        <taxon>unclassified sequences</taxon>
        <taxon>metagenomes</taxon>
        <taxon>ecological metagenomes</taxon>
    </lineage>
</organism>
<protein>
    <submittedName>
        <fullName evidence="1">Uncharacterized protein</fullName>
    </submittedName>
</protein>
<dbReference type="AlphaFoldDB" id="A0A0F9B9J7"/>
<evidence type="ECO:0000313" key="1">
    <source>
        <dbReference type="EMBL" id="KKL10482.1"/>
    </source>
</evidence>
<proteinExistence type="predicted"/>
<accession>A0A0F9B9J7</accession>
<gene>
    <name evidence="1" type="ORF">LCGC14_2555370</name>
</gene>
<reference evidence="1" key="1">
    <citation type="journal article" date="2015" name="Nature">
        <title>Complex archaea that bridge the gap between prokaryotes and eukaryotes.</title>
        <authorList>
            <person name="Spang A."/>
            <person name="Saw J.H."/>
            <person name="Jorgensen S.L."/>
            <person name="Zaremba-Niedzwiedzka K."/>
            <person name="Martijn J."/>
            <person name="Lind A.E."/>
            <person name="van Eijk R."/>
            <person name="Schleper C."/>
            <person name="Guy L."/>
            <person name="Ettema T.J."/>
        </authorList>
    </citation>
    <scope>NUCLEOTIDE SEQUENCE</scope>
</reference>
<sequence length="126" mass="14523">MKTWLDRICDPLENPKFPQIKYTLAEYDRDGKVIGKCAEGEIACQNKIPYKRYQTVLDDDDFRLLGIPEDLVSDNILPIFDIRVFSLGSGYDLGYSISNYLFKLNDAGFTYPEIAEFMRTTFEDAV</sequence>
<name>A0A0F9B9J7_9ZZZZ</name>